<name>A0A380BJZ7_SPHSI</name>
<dbReference type="EMBL" id="UGYW01000002">
    <property type="protein sequence ID" value="SUJ01653.1"/>
    <property type="molecule type" value="Genomic_DNA"/>
</dbReference>
<dbReference type="InterPro" id="IPR050924">
    <property type="entry name" value="Peroxiredoxin_BCP/PrxQ"/>
</dbReference>
<evidence type="ECO:0000256" key="2">
    <source>
        <dbReference type="ARBA" id="ARBA00013017"/>
    </source>
</evidence>
<dbReference type="EC" id="1.11.1.24" evidence="2"/>
<dbReference type="Gene3D" id="3.40.30.10">
    <property type="entry name" value="Glutaredoxin"/>
    <property type="match status" value="1"/>
</dbReference>
<dbReference type="GO" id="GO:0045454">
    <property type="term" value="P:cell redox homeostasis"/>
    <property type="evidence" value="ECO:0007669"/>
    <property type="project" value="TreeGrafter"/>
</dbReference>
<keyword evidence="6" id="KW-1015">Disulfide bond</keyword>
<evidence type="ECO:0000256" key="11">
    <source>
        <dbReference type="ARBA" id="ARBA00049091"/>
    </source>
</evidence>
<dbReference type="PROSITE" id="PS51352">
    <property type="entry name" value="THIOREDOXIN_2"/>
    <property type="match status" value="1"/>
</dbReference>
<dbReference type="RefSeq" id="WP_115169237.1">
    <property type="nucleotide sequence ID" value="NZ_UGYW01000002.1"/>
</dbReference>
<gene>
    <name evidence="13" type="primary">bcp_2</name>
    <name evidence="13" type="ORF">NCTC11388_00855</name>
</gene>
<evidence type="ECO:0000256" key="6">
    <source>
        <dbReference type="ARBA" id="ARBA00023157"/>
    </source>
</evidence>
<keyword evidence="5 13" id="KW-0560">Oxidoreductase</keyword>
<keyword evidence="3 13" id="KW-0575">Peroxidase</keyword>
<reference evidence="13 14" key="1">
    <citation type="submission" date="2018-06" db="EMBL/GenBank/DDBJ databases">
        <authorList>
            <consortium name="Pathogen Informatics"/>
            <person name="Doyle S."/>
        </authorList>
    </citation>
    <scope>NUCLEOTIDE SEQUENCE [LARGE SCALE GENOMIC DNA]</scope>
    <source>
        <strain evidence="13 14">NCTC11388</strain>
    </source>
</reference>
<dbReference type="AlphaFoldDB" id="A0A380BJZ7"/>
<dbReference type="InterPro" id="IPR013766">
    <property type="entry name" value="Thioredoxin_domain"/>
</dbReference>
<comment type="function">
    <text evidence="1">Thiol-specific peroxidase that catalyzes the reduction of hydrogen peroxide and organic hydroperoxides to water and alcohols, respectively. Plays a role in cell protection against oxidative stress by detoxifying peroxides and as sensor of hydrogen peroxide-mediated signaling events.</text>
</comment>
<evidence type="ECO:0000256" key="10">
    <source>
        <dbReference type="ARBA" id="ARBA00042639"/>
    </source>
</evidence>
<dbReference type="PANTHER" id="PTHR42801">
    <property type="entry name" value="THIOREDOXIN-DEPENDENT PEROXIDE REDUCTASE"/>
    <property type="match status" value="1"/>
</dbReference>
<dbReference type="SUPFAM" id="SSF52833">
    <property type="entry name" value="Thioredoxin-like"/>
    <property type="match status" value="1"/>
</dbReference>
<keyword evidence="4" id="KW-0049">Antioxidant</keyword>
<dbReference type="GO" id="GO:0034599">
    <property type="term" value="P:cellular response to oxidative stress"/>
    <property type="evidence" value="ECO:0007669"/>
    <property type="project" value="TreeGrafter"/>
</dbReference>
<evidence type="ECO:0000256" key="5">
    <source>
        <dbReference type="ARBA" id="ARBA00023002"/>
    </source>
</evidence>
<evidence type="ECO:0000313" key="13">
    <source>
        <dbReference type="EMBL" id="SUJ01653.1"/>
    </source>
</evidence>
<feature type="domain" description="Thioredoxin" evidence="12">
    <location>
        <begin position="44"/>
        <end position="212"/>
    </location>
</feature>
<dbReference type="Proteomes" id="UP000254893">
    <property type="component" value="Unassembled WGS sequence"/>
</dbReference>
<comment type="similarity">
    <text evidence="9">Belongs to the peroxiredoxin family. BCP/PrxQ subfamily.</text>
</comment>
<keyword evidence="7" id="KW-0676">Redox-active center</keyword>
<accession>A0A380BJZ7</accession>
<evidence type="ECO:0000256" key="9">
    <source>
        <dbReference type="ARBA" id="ARBA00038489"/>
    </source>
</evidence>
<dbReference type="InterPro" id="IPR000866">
    <property type="entry name" value="AhpC/TSA"/>
</dbReference>
<dbReference type="PANTHER" id="PTHR42801:SF7">
    <property type="entry name" value="SLL1159 PROTEIN"/>
    <property type="match status" value="1"/>
</dbReference>
<dbReference type="GO" id="GO:0005737">
    <property type="term" value="C:cytoplasm"/>
    <property type="evidence" value="ECO:0007669"/>
    <property type="project" value="TreeGrafter"/>
</dbReference>
<dbReference type="Pfam" id="PF00578">
    <property type="entry name" value="AhpC-TSA"/>
    <property type="match status" value="1"/>
</dbReference>
<proteinExistence type="inferred from homology"/>
<dbReference type="GO" id="GO:0008379">
    <property type="term" value="F:thioredoxin peroxidase activity"/>
    <property type="evidence" value="ECO:0007669"/>
    <property type="project" value="TreeGrafter"/>
</dbReference>
<protein>
    <recommendedName>
        <fullName evidence="2">thioredoxin-dependent peroxiredoxin</fullName>
        <ecNumber evidence="2">1.11.1.24</ecNumber>
    </recommendedName>
    <alternativeName>
        <fullName evidence="8">Thioredoxin peroxidase</fullName>
    </alternativeName>
    <alternativeName>
        <fullName evidence="10">Thioredoxin-dependent peroxiredoxin Bcp</fullName>
    </alternativeName>
</protein>
<evidence type="ECO:0000256" key="4">
    <source>
        <dbReference type="ARBA" id="ARBA00022862"/>
    </source>
</evidence>
<evidence type="ECO:0000256" key="3">
    <source>
        <dbReference type="ARBA" id="ARBA00022559"/>
    </source>
</evidence>
<evidence type="ECO:0000256" key="8">
    <source>
        <dbReference type="ARBA" id="ARBA00032824"/>
    </source>
</evidence>
<dbReference type="InterPro" id="IPR036249">
    <property type="entry name" value="Thioredoxin-like_sf"/>
</dbReference>
<evidence type="ECO:0000313" key="14">
    <source>
        <dbReference type="Proteomes" id="UP000254893"/>
    </source>
</evidence>
<comment type="catalytic activity">
    <reaction evidence="11">
        <text>a hydroperoxide + [thioredoxin]-dithiol = an alcohol + [thioredoxin]-disulfide + H2O</text>
        <dbReference type="Rhea" id="RHEA:62620"/>
        <dbReference type="Rhea" id="RHEA-COMP:10698"/>
        <dbReference type="Rhea" id="RHEA-COMP:10700"/>
        <dbReference type="ChEBI" id="CHEBI:15377"/>
        <dbReference type="ChEBI" id="CHEBI:29950"/>
        <dbReference type="ChEBI" id="CHEBI:30879"/>
        <dbReference type="ChEBI" id="CHEBI:35924"/>
        <dbReference type="ChEBI" id="CHEBI:50058"/>
        <dbReference type="EC" id="1.11.1.24"/>
    </reaction>
</comment>
<evidence type="ECO:0000259" key="12">
    <source>
        <dbReference type="PROSITE" id="PS51352"/>
    </source>
</evidence>
<sequence>MSNLTEQTAALRAQINAQLPASTVQVFEASVQDLKQRNIEAGVIRTGEKLPDFELPNVANNIISSKQLLSQGKLIIAFFRGIWCPYCNLQIRALNNQLNQVSDKKATLVAISPQSLPYNSNTATQNNLDFDVLTDRDNNYARKLGITFELQDFVRPYYEELGIDLKAFNANNTYELPIPAVFVVDTDHTIIYTFADTDYTNRIDPDLLIAQL</sequence>
<evidence type="ECO:0000256" key="7">
    <source>
        <dbReference type="ARBA" id="ARBA00023284"/>
    </source>
</evidence>
<organism evidence="13 14">
    <name type="scientific">Sphingobacterium spiritivorum</name>
    <name type="common">Flavobacterium spiritivorum</name>
    <dbReference type="NCBI Taxonomy" id="258"/>
    <lineage>
        <taxon>Bacteria</taxon>
        <taxon>Pseudomonadati</taxon>
        <taxon>Bacteroidota</taxon>
        <taxon>Sphingobacteriia</taxon>
        <taxon>Sphingobacteriales</taxon>
        <taxon>Sphingobacteriaceae</taxon>
        <taxon>Sphingobacterium</taxon>
    </lineage>
</organism>
<evidence type="ECO:0000256" key="1">
    <source>
        <dbReference type="ARBA" id="ARBA00003330"/>
    </source>
</evidence>
<dbReference type="CDD" id="cd02970">
    <property type="entry name" value="PRX_like2"/>
    <property type="match status" value="1"/>
</dbReference>